<evidence type="ECO:0000256" key="6">
    <source>
        <dbReference type="ARBA" id="ARBA00022729"/>
    </source>
</evidence>
<dbReference type="Gene3D" id="3.40.50.1240">
    <property type="entry name" value="Phosphoglycerate mutase-like"/>
    <property type="match status" value="1"/>
</dbReference>
<dbReference type="EMBL" id="MRZV01000244">
    <property type="protein sequence ID" value="PIK54567.1"/>
    <property type="molecule type" value="Genomic_DNA"/>
</dbReference>
<evidence type="ECO:0000256" key="3">
    <source>
        <dbReference type="ARBA" id="ARBA00012976"/>
    </source>
</evidence>
<sequence>MFSVFTSYNDSLEKTHGLPTNLSWSRLASTLGEDKTTSSCQPVGIYSIQRHGSRYPEQRIITTYQTFFSRIARSRINEEFAYLKDEPLDRFTVEKAECLTDKGYNELLEISARYSGRLFPLFRNPVSIFTQSSFQSTETNRTKESAEAFISGLCKECRFITPKHDEDKLILVMKDGKIDAEIDWLPILHDPLLLPKISSGICKDSIAIEEHSREFYNFKNSPFVEEVLHHVISRLDYTGDLSMTLDELQSLYEICATEMNLFGASNWCKLFSQSDLRAMEYLYDLQEYWYSSYGSTSTKKIFKFAHSNTIQGVFALLGLYRPSVIPTADNYPLDGNGSTAVA</sequence>
<evidence type="ECO:0000256" key="11">
    <source>
        <dbReference type="ARBA" id="ARBA00043671"/>
    </source>
</evidence>
<evidence type="ECO:0000256" key="5">
    <source>
        <dbReference type="ARBA" id="ARBA00018097"/>
    </source>
</evidence>
<comment type="catalytic activity">
    <reaction evidence="12">
        <text>1D-myo-inositol hexakisphosphate + H2O = 1D-myo-inositol 1,2,4,5,6-pentakisphosphate + phosphate</text>
        <dbReference type="Rhea" id="RHEA:16989"/>
        <dbReference type="ChEBI" id="CHEBI:15377"/>
        <dbReference type="ChEBI" id="CHEBI:43474"/>
        <dbReference type="ChEBI" id="CHEBI:57798"/>
        <dbReference type="ChEBI" id="CHEBI:58130"/>
        <dbReference type="EC" id="3.1.3.62"/>
    </reaction>
    <physiologicalReaction direction="left-to-right" evidence="12">
        <dbReference type="Rhea" id="RHEA:16990"/>
    </physiologicalReaction>
</comment>
<comment type="catalytic activity">
    <reaction evidence="13">
        <text>(2R)-2,3-bisphosphoglycerate + H2O = (2R)-2-phosphoglycerate + phosphate</text>
        <dbReference type="Rhea" id="RHEA:27381"/>
        <dbReference type="ChEBI" id="CHEBI:15377"/>
        <dbReference type="ChEBI" id="CHEBI:43474"/>
        <dbReference type="ChEBI" id="CHEBI:58248"/>
        <dbReference type="ChEBI" id="CHEBI:58289"/>
        <dbReference type="EC" id="3.1.3.80"/>
    </reaction>
    <physiologicalReaction direction="left-to-right" evidence="13">
        <dbReference type="Rhea" id="RHEA:27382"/>
    </physiologicalReaction>
</comment>
<evidence type="ECO:0000256" key="8">
    <source>
        <dbReference type="ARBA" id="ARBA00023136"/>
    </source>
</evidence>
<dbReference type="STRING" id="307972.A0A2G8L2T6"/>
<proteinExistence type="inferred from homology"/>
<comment type="catalytic activity">
    <reaction evidence="11">
        <text>1D-myo-inositol 1,2,4,5,6-pentakisphosphate + H2O = 1D-myo-inositol 1,2,5,6-tetrakisphosphate + phosphate</text>
        <dbReference type="Rhea" id="RHEA:77115"/>
        <dbReference type="ChEBI" id="CHEBI:15377"/>
        <dbReference type="ChEBI" id="CHEBI:43474"/>
        <dbReference type="ChEBI" id="CHEBI:57798"/>
        <dbReference type="ChEBI" id="CHEBI:195535"/>
        <dbReference type="EC" id="3.1.3.62"/>
    </reaction>
    <physiologicalReaction direction="left-to-right" evidence="11">
        <dbReference type="Rhea" id="RHEA:77116"/>
    </physiologicalReaction>
</comment>
<dbReference type="EC" id="3.1.3.80" evidence="3"/>
<name>A0A2G8L2T6_STIJA</name>
<evidence type="ECO:0000256" key="2">
    <source>
        <dbReference type="ARBA" id="ARBA00008422"/>
    </source>
</evidence>
<dbReference type="PANTHER" id="PTHR20963">
    <property type="entry name" value="MULTIPLE INOSITOL POLYPHOSPHATE PHOSPHATASE-RELATED"/>
    <property type="match status" value="1"/>
</dbReference>
<dbReference type="SUPFAM" id="SSF53254">
    <property type="entry name" value="Phosphoglycerate mutase-like"/>
    <property type="match status" value="1"/>
</dbReference>
<evidence type="ECO:0000256" key="10">
    <source>
        <dbReference type="ARBA" id="ARBA00043668"/>
    </source>
</evidence>
<evidence type="ECO:0000256" key="1">
    <source>
        <dbReference type="ARBA" id="ARBA00004370"/>
    </source>
</evidence>
<dbReference type="GO" id="GO:0034417">
    <property type="term" value="F:bisphosphoglycerate 3-phosphatase activity"/>
    <property type="evidence" value="ECO:0007669"/>
    <property type="project" value="UniProtKB-EC"/>
</dbReference>
<comment type="caution">
    <text evidence="14">The sequence shown here is derived from an EMBL/GenBank/DDBJ whole genome shotgun (WGS) entry which is preliminary data.</text>
</comment>
<evidence type="ECO:0000256" key="9">
    <source>
        <dbReference type="ARBA" id="ARBA00031642"/>
    </source>
</evidence>
<dbReference type="InterPro" id="IPR029033">
    <property type="entry name" value="His_PPase_superfam"/>
</dbReference>
<evidence type="ECO:0000256" key="7">
    <source>
        <dbReference type="ARBA" id="ARBA00022801"/>
    </source>
</evidence>
<keyword evidence="15" id="KW-1185">Reference proteome</keyword>
<dbReference type="PANTHER" id="PTHR20963:SF8">
    <property type="entry name" value="MULTIPLE INOSITOL POLYPHOSPHATE PHOSPHATASE 1"/>
    <property type="match status" value="1"/>
</dbReference>
<keyword evidence="7" id="KW-0378">Hydrolase</keyword>
<keyword evidence="8" id="KW-0472">Membrane</keyword>
<comment type="catalytic activity">
    <reaction evidence="10">
        <text>1D-myo-inositol 1,2,5,6-tetrakisphosphate + H2O = 1D-myo-inositol 1,2,6-trisphosphate + phosphate</text>
        <dbReference type="Rhea" id="RHEA:77119"/>
        <dbReference type="ChEBI" id="CHEBI:15377"/>
        <dbReference type="ChEBI" id="CHEBI:43474"/>
        <dbReference type="ChEBI" id="CHEBI:195535"/>
        <dbReference type="ChEBI" id="CHEBI:195537"/>
        <dbReference type="EC" id="3.1.3.62"/>
    </reaction>
    <physiologicalReaction direction="left-to-right" evidence="10">
        <dbReference type="Rhea" id="RHEA:77120"/>
    </physiologicalReaction>
</comment>
<evidence type="ECO:0000313" key="14">
    <source>
        <dbReference type="EMBL" id="PIK54567.1"/>
    </source>
</evidence>
<dbReference type="EC" id="3.1.3.62" evidence="4"/>
<organism evidence="14 15">
    <name type="scientific">Stichopus japonicus</name>
    <name type="common">Sea cucumber</name>
    <dbReference type="NCBI Taxonomy" id="307972"/>
    <lineage>
        <taxon>Eukaryota</taxon>
        <taxon>Metazoa</taxon>
        <taxon>Echinodermata</taxon>
        <taxon>Eleutherozoa</taxon>
        <taxon>Echinozoa</taxon>
        <taxon>Holothuroidea</taxon>
        <taxon>Aspidochirotacea</taxon>
        <taxon>Aspidochirotida</taxon>
        <taxon>Stichopodidae</taxon>
        <taxon>Apostichopus</taxon>
    </lineage>
</organism>
<accession>A0A2G8L2T6</accession>
<dbReference type="CDD" id="cd07061">
    <property type="entry name" value="HP_HAP_like"/>
    <property type="match status" value="1"/>
</dbReference>
<dbReference type="Pfam" id="PF00328">
    <property type="entry name" value="His_Phos_2"/>
    <property type="match status" value="1"/>
</dbReference>
<dbReference type="InterPro" id="IPR000560">
    <property type="entry name" value="His_Pase_clade-2"/>
</dbReference>
<comment type="similarity">
    <text evidence="2">Belongs to the histidine acid phosphatase family. MINPP1 subfamily.</text>
</comment>
<dbReference type="GO" id="GO:0052745">
    <property type="term" value="F:inositol phosphate phosphatase activity"/>
    <property type="evidence" value="ECO:0007669"/>
    <property type="project" value="TreeGrafter"/>
</dbReference>
<protein>
    <recommendedName>
        <fullName evidence="5">Multiple inositol polyphosphate phosphatase 1</fullName>
        <ecNumber evidence="4">3.1.3.62</ecNumber>
        <ecNumber evidence="3">3.1.3.80</ecNumber>
    </recommendedName>
    <alternativeName>
        <fullName evidence="9">2,3-bisphosphoglycerate 3-phosphatase</fullName>
    </alternativeName>
</protein>
<dbReference type="AlphaFoldDB" id="A0A2G8L2T6"/>
<comment type="subcellular location">
    <subcellularLocation>
        <location evidence="1">Membrane</location>
    </subcellularLocation>
</comment>
<dbReference type="GO" id="GO:0016020">
    <property type="term" value="C:membrane"/>
    <property type="evidence" value="ECO:0007669"/>
    <property type="project" value="UniProtKB-SubCell"/>
</dbReference>
<gene>
    <name evidence="14" type="ORF">BSL78_08540</name>
</gene>
<keyword evidence="6" id="KW-0732">Signal</keyword>
<evidence type="ECO:0000256" key="13">
    <source>
        <dbReference type="ARBA" id="ARBA00043832"/>
    </source>
</evidence>
<reference evidence="14 15" key="1">
    <citation type="journal article" date="2017" name="PLoS Biol.">
        <title>The sea cucumber genome provides insights into morphological evolution and visceral regeneration.</title>
        <authorList>
            <person name="Zhang X."/>
            <person name="Sun L."/>
            <person name="Yuan J."/>
            <person name="Sun Y."/>
            <person name="Gao Y."/>
            <person name="Zhang L."/>
            <person name="Li S."/>
            <person name="Dai H."/>
            <person name="Hamel J.F."/>
            <person name="Liu C."/>
            <person name="Yu Y."/>
            <person name="Liu S."/>
            <person name="Lin W."/>
            <person name="Guo K."/>
            <person name="Jin S."/>
            <person name="Xu P."/>
            <person name="Storey K.B."/>
            <person name="Huan P."/>
            <person name="Zhang T."/>
            <person name="Zhou Y."/>
            <person name="Zhang J."/>
            <person name="Lin C."/>
            <person name="Li X."/>
            <person name="Xing L."/>
            <person name="Huo D."/>
            <person name="Sun M."/>
            <person name="Wang L."/>
            <person name="Mercier A."/>
            <person name="Li F."/>
            <person name="Yang H."/>
            <person name="Xiang J."/>
        </authorList>
    </citation>
    <scope>NUCLEOTIDE SEQUENCE [LARGE SCALE GENOMIC DNA]</scope>
    <source>
        <strain evidence="14">Shaxun</strain>
        <tissue evidence="14">Muscle</tissue>
    </source>
</reference>
<dbReference type="OrthoDB" id="6509975at2759"/>
<dbReference type="Proteomes" id="UP000230750">
    <property type="component" value="Unassembled WGS sequence"/>
</dbReference>
<evidence type="ECO:0000313" key="15">
    <source>
        <dbReference type="Proteomes" id="UP000230750"/>
    </source>
</evidence>
<evidence type="ECO:0000256" key="4">
    <source>
        <dbReference type="ARBA" id="ARBA00013040"/>
    </source>
</evidence>
<dbReference type="GO" id="GO:0003993">
    <property type="term" value="F:acid phosphatase activity"/>
    <property type="evidence" value="ECO:0007669"/>
    <property type="project" value="TreeGrafter"/>
</dbReference>
<evidence type="ECO:0000256" key="12">
    <source>
        <dbReference type="ARBA" id="ARBA00043691"/>
    </source>
</evidence>